<dbReference type="Proteomes" id="UP001606303">
    <property type="component" value="Unassembled WGS sequence"/>
</dbReference>
<name>A0ABW7H3Z8_9BURK</name>
<sequence length="171" mass="18563">MNRLVPSLPDRPPMPGRRFRPIHGVAVLCSLLSAGVVFGLFNRFGVLTPSAESERQLIASVDLRIGNPAGALARGEACARVDLEAGLLQLQFRGPDKPPTAAERARAQALKSKYGVTWVRKTGESPPLAEAFVEGYNKVMSAEIERRHGRDRLEQWLEEGPAVSSPASAPR</sequence>
<keyword evidence="1" id="KW-1133">Transmembrane helix</keyword>
<evidence type="ECO:0000313" key="2">
    <source>
        <dbReference type="EMBL" id="MFG6468961.1"/>
    </source>
</evidence>
<keyword evidence="3" id="KW-1185">Reference proteome</keyword>
<evidence type="ECO:0000256" key="1">
    <source>
        <dbReference type="SAM" id="Phobius"/>
    </source>
</evidence>
<evidence type="ECO:0000313" key="3">
    <source>
        <dbReference type="Proteomes" id="UP001606303"/>
    </source>
</evidence>
<protein>
    <submittedName>
        <fullName evidence="2">Uncharacterized protein</fullName>
    </submittedName>
</protein>
<proteinExistence type="predicted"/>
<keyword evidence="1" id="KW-0812">Transmembrane</keyword>
<reference evidence="2 3" key="1">
    <citation type="submission" date="2024-08" db="EMBL/GenBank/DDBJ databases">
        <authorList>
            <person name="Lu H."/>
        </authorList>
    </citation>
    <scope>NUCLEOTIDE SEQUENCE [LARGE SCALE GENOMIC DNA]</scope>
    <source>
        <strain evidence="2 3">BYS87W</strain>
    </source>
</reference>
<accession>A0ABW7H3Z8</accession>
<dbReference type="EMBL" id="JBIGIB010000006">
    <property type="protein sequence ID" value="MFG6468961.1"/>
    <property type="molecule type" value="Genomic_DNA"/>
</dbReference>
<gene>
    <name evidence="2" type="ORF">ACG01O_20225</name>
</gene>
<feature type="transmembrane region" description="Helical" evidence="1">
    <location>
        <begin position="21"/>
        <end position="41"/>
    </location>
</feature>
<comment type="caution">
    <text evidence="2">The sequence shown here is derived from an EMBL/GenBank/DDBJ whole genome shotgun (WGS) entry which is preliminary data.</text>
</comment>
<organism evidence="2 3">
    <name type="scientific">Pelomonas baiyunensis</name>
    <dbReference type="NCBI Taxonomy" id="3299026"/>
    <lineage>
        <taxon>Bacteria</taxon>
        <taxon>Pseudomonadati</taxon>
        <taxon>Pseudomonadota</taxon>
        <taxon>Betaproteobacteria</taxon>
        <taxon>Burkholderiales</taxon>
        <taxon>Sphaerotilaceae</taxon>
        <taxon>Roseateles</taxon>
    </lineage>
</organism>
<keyword evidence="1" id="KW-0472">Membrane</keyword>
<dbReference type="RefSeq" id="WP_394387215.1">
    <property type="nucleotide sequence ID" value="NZ_JBIGIB010000006.1"/>
</dbReference>